<protein>
    <submittedName>
        <fullName evidence="1">Uncharacterized protein</fullName>
    </submittedName>
</protein>
<dbReference type="AlphaFoldDB" id="A0A9P5CSN9"/>
<dbReference type="EMBL" id="MU032345">
    <property type="protein sequence ID" value="KAF3768320.1"/>
    <property type="molecule type" value="Genomic_DNA"/>
</dbReference>
<evidence type="ECO:0000313" key="2">
    <source>
        <dbReference type="Proteomes" id="UP000803844"/>
    </source>
</evidence>
<dbReference type="Proteomes" id="UP000803844">
    <property type="component" value="Unassembled WGS sequence"/>
</dbReference>
<reference evidence="1" key="1">
    <citation type="journal article" date="2020" name="Phytopathology">
        <title>Genome sequence of the chestnut blight fungus Cryphonectria parasitica EP155: A fundamental resource for an archetypical invasive plant pathogen.</title>
        <authorList>
            <person name="Crouch J.A."/>
            <person name="Dawe A."/>
            <person name="Aerts A."/>
            <person name="Barry K."/>
            <person name="Churchill A.C.L."/>
            <person name="Grimwood J."/>
            <person name="Hillman B."/>
            <person name="Milgroom M.G."/>
            <person name="Pangilinan J."/>
            <person name="Smith M."/>
            <person name="Salamov A."/>
            <person name="Schmutz J."/>
            <person name="Yadav J."/>
            <person name="Grigoriev I.V."/>
            <person name="Nuss D."/>
        </authorList>
    </citation>
    <scope>NUCLEOTIDE SEQUENCE</scope>
    <source>
        <strain evidence="1">EP155</strain>
    </source>
</reference>
<dbReference type="RefSeq" id="XP_040779281.1">
    <property type="nucleotide sequence ID" value="XM_040915704.1"/>
</dbReference>
<organism evidence="1 2">
    <name type="scientific">Cryphonectria parasitica (strain ATCC 38755 / EP155)</name>
    <dbReference type="NCBI Taxonomy" id="660469"/>
    <lineage>
        <taxon>Eukaryota</taxon>
        <taxon>Fungi</taxon>
        <taxon>Dikarya</taxon>
        <taxon>Ascomycota</taxon>
        <taxon>Pezizomycotina</taxon>
        <taxon>Sordariomycetes</taxon>
        <taxon>Sordariomycetidae</taxon>
        <taxon>Diaporthales</taxon>
        <taxon>Cryphonectriaceae</taxon>
        <taxon>Cryphonectria-Endothia species complex</taxon>
        <taxon>Cryphonectria</taxon>
    </lineage>
</organism>
<feature type="non-terminal residue" evidence="1">
    <location>
        <position position="54"/>
    </location>
</feature>
<comment type="caution">
    <text evidence="1">The sequence shown here is derived from an EMBL/GenBank/DDBJ whole genome shotgun (WGS) entry which is preliminary data.</text>
</comment>
<name>A0A9P5CSN9_CRYP1</name>
<feature type="non-terminal residue" evidence="1">
    <location>
        <position position="1"/>
    </location>
</feature>
<dbReference type="GeneID" id="63832833"/>
<gene>
    <name evidence="1" type="ORF">M406DRAFT_224889</name>
</gene>
<accession>A0A9P5CSN9</accession>
<evidence type="ECO:0000313" key="1">
    <source>
        <dbReference type="EMBL" id="KAF3768320.1"/>
    </source>
</evidence>
<proteinExistence type="predicted"/>
<sequence length="54" mass="6163">LVCKMMDNAKRYSQYIHCAHSCDGCGIPVSAFSRIIAEDKRLESKEWEAEAELE</sequence>
<keyword evidence="2" id="KW-1185">Reference proteome</keyword>